<proteinExistence type="predicted"/>
<reference evidence="4" key="2">
    <citation type="submission" date="2009-11" db="EMBL/GenBank/DDBJ databases">
        <title>The Genome Sequence of Allomyces macrogynus strain ATCC 38327.</title>
        <authorList>
            <consortium name="The Broad Institute Genome Sequencing Platform"/>
            <person name="Russ C."/>
            <person name="Cuomo C."/>
            <person name="Shea T."/>
            <person name="Young S.K."/>
            <person name="Zeng Q."/>
            <person name="Koehrsen M."/>
            <person name="Haas B."/>
            <person name="Borodovsky M."/>
            <person name="Guigo R."/>
            <person name="Alvarado L."/>
            <person name="Berlin A."/>
            <person name="Borenstein D."/>
            <person name="Chen Z."/>
            <person name="Engels R."/>
            <person name="Freedman E."/>
            <person name="Gellesch M."/>
            <person name="Goldberg J."/>
            <person name="Griggs A."/>
            <person name="Gujja S."/>
            <person name="Heiman D."/>
            <person name="Hepburn T."/>
            <person name="Howarth C."/>
            <person name="Jen D."/>
            <person name="Larson L."/>
            <person name="Lewis B."/>
            <person name="Mehta T."/>
            <person name="Park D."/>
            <person name="Pearson M."/>
            <person name="Roberts A."/>
            <person name="Saif S."/>
            <person name="Shenoy N."/>
            <person name="Sisk P."/>
            <person name="Stolte C."/>
            <person name="Sykes S."/>
            <person name="Walk T."/>
            <person name="White J."/>
            <person name="Yandava C."/>
            <person name="Burger G."/>
            <person name="Gray M.W."/>
            <person name="Holland P.W.H."/>
            <person name="King N."/>
            <person name="Lang F.B.F."/>
            <person name="Roger A.J."/>
            <person name="Ruiz-Trillo I."/>
            <person name="Lander E."/>
            <person name="Nusbaum C."/>
        </authorList>
    </citation>
    <scope>NUCLEOTIDE SEQUENCE [LARGE SCALE GENOMIC DNA]</scope>
    <source>
        <strain evidence="4">ATCC 38327</strain>
    </source>
</reference>
<evidence type="ECO:0000313" key="4">
    <source>
        <dbReference type="Proteomes" id="UP000054350"/>
    </source>
</evidence>
<feature type="transmembrane region" description="Helical" evidence="2">
    <location>
        <begin position="99"/>
        <end position="118"/>
    </location>
</feature>
<feature type="compositionally biased region" description="Basic and acidic residues" evidence="1">
    <location>
        <begin position="226"/>
        <end position="246"/>
    </location>
</feature>
<name>A0A0L0T056_ALLM3</name>
<dbReference type="Proteomes" id="UP000054350">
    <property type="component" value="Unassembled WGS sequence"/>
</dbReference>
<organism evidence="3 4">
    <name type="scientific">Allomyces macrogynus (strain ATCC 38327)</name>
    <name type="common">Allomyces javanicus var. macrogynus</name>
    <dbReference type="NCBI Taxonomy" id="578462"/>
    <lineage>
        <taxon>Eukaryota</taxon>
        <taxon>Fungi</taxon>
        <taxon>Fungi incertae sedis</taxon>
        <taxon>Blastocladiomycota</taxon>
        <taxon>Blastocladiomycetes</taxon>
        <taxon>Blastocladiales</taxon>
        <taxon>Blastocladiaceae</taxon>
        <taxon>Allomyces</taxon>
    </lineage>
</organism>
<dbReference type="AlphaFoldDB" id="A0A0L0T056"/>
<accession>A0A0L0T056</accession>
<keyword evidence="2" id="KW-0472">Membrane</keyword>
<evidence type="ECO:0000256" key="2">
    <source>
        <dbReference type="SAM" id="Phobius"/>
    </source>
</evidence>
<feature type="region of interest" description="Disordered" evidence="1">
    <location>
        <begin position="1"/>
        <end position="85"/>
    </location>
</feature>
<sequence length="252" mass="26517">MPPTPRKPALIKRSVAPAPAVAQQPPVDADGAVSSEDPTSARIPPSSTTTPVPSTRTATTGPTITSTPTPSFATITSTPTPALQPMSASASTGLIPRPWLIGTSSLLLAVLILLVLYLRARIQLSRLREPPAAKRERHLLKADRRMILDDVDADDDGDLPRYTPAVPVVEPTIPPAAVASAWWRPGGVGDVVVHVPMGAAVAAAMGIAAPQPAAVASDFRGTADVRIPVDERADDGAERRPDEPRRARCRMQ</sequence>
<feature type="region of interest" description="Disordered" evidence="1">
    <location>
        <begin position="226"/>
        <end position="252"/>
    </location>
</feature>
<keyword evidence="4" id="KW-1185">Reference proteome</keyword>
<feature type="compositionally biased region" description="Low complexity" evidence="1">
    <location>
        <begin position="15"/>
        <end position="30"/>
    </location>
</feature>
<evidence type="ECO:0000256" key="1">
    <source>
        <dbReference type="SAM" id="MobiDB-lite"/>
    </source>
</evidence>
<evidence type="ECO:0000313" key="3">
    <source>
        <dbReference type="EMBL" id="KNE67954.1"/>
    </source>
</evidence>
<keyword evidence="2" id="KW-1133">Transmembrane helix</keyword>
<dbReference type="VEuPathDB" id="FungiDB:AMAG_13137"/>
<keyword evidence="2" id="KW-0812">Transmembrane</keyword>
<gene>
    <name evidence="3" type="ORF">AMAG_13137</name>
</gene>
<dbReference type="EMBL" id="GG745355">
    <property type="protein sequence ID" value="KNE67954.1"/>
    <property type="molecule type" value="Genomic_DNA"/>
</dbReference>
<protein>
    <submittedName>
        <fullName evidence="3">Uncharacterized protein</fullName>
    </submittedName>
</protein>
<feature type="compositionally biased region" description="Low complexity" evidence="1">
    <location>
        <begin position="44"/>
        <end position="81"/>
    </location>
</feature>
<reference evidence="3 4" key="1">
    <citation type="submission" date="2009-11" db="EMBL/GenBank/DDBJ databases">
        <title>Annotation of Allomyces macrogynus ATCC 38327.</title>
        <authorList>
            <consortium name="The Broad Institute Genome Sequencing Platform"/>
            <person name="Russ C."/>
            <person name="Cuomo C."/>
            <person name="Burger G."/>
            <person name="Gray M.W."/>
            <person name="Holland P.W.H."/>
            <person name="King N."/>
            <person name="Lang F.B.F."/>
            <person name="Roger A.J."/>
            <person name="Ruiz-Trillo I."/>
            <person name="Young S.K."/>
            <person name="Zeng Q."/>
            <person name="Gargeya S."/>
            <person name="Fitzgerald M."/>
            <person name="Haas B."/>
            <person name="Abouelleil A."/>
            <person name="Alvarado L."/>
            <person name="Arachchi H.M."/>
            <person name="Berlin A."/>
            <person name="Chapman S.B."/>
            <person name="Gearin G."/>
            <person name="Goldberg J."/>
            <person name="Griggs A."/>
            <person name="Gujja S."/>
            <person name="Hansen M."/>
            <person name="Heiman D."/>
            <person name="Howarth C."/>
            <person name="Larimer J."/>
            <person name="Lui A."/>
            <person name="MacDonald P.J.P."/>
            <person name="McCowen C."/>
            <person name="Montmayeur A."/>
            <person name="Murphy C."/>
            <person name="Neiman D."/>
            <person name="Pearson M."/>
            <person name="Priest M."/>
            <person name="Roberts A."/>
            <person name="Saif S."/>
            <person name="Shea T."/>
            <person name="Sisk P."/>
            <person name="Stolte C."/>
            <person name="Sykes S."/>
            <person name="Wortman J."/>
            <person name="Nusbaum C."/>
            <person name="Birren B."/>
        </authorList>
    </citation>
    <scope>NUCLEOTIDE SEQUENCE [LARGE SCALE GENOMIC DNA]</scope>
    <source>
        <strain evidence="3 4">ATCC 38327</strain>
    </source>
</reference>